<feature type="domain" description="Tyr recombinase" evidence="6">
    <location>
        <begin position="244"/>
        <end position="437"/>
    </location>
</feature>
<keyword evidence="2" id="KW-0229">DNA integration</keyword>
<reference evidence="8 9" key="1">
    <citation type="submission" date="2018-07" db="EMBL/GenBank/DDBJ databases">
        <title>Genome analysis of Larkinella rosea.</title>
        <authorList>
            <person name="Zhou Z."/>
            <person name="Wang G."/>
        </authorList>
    </citation>
    <scope>NUCLEOTIDE SEQUENCE [LARGE SCALE GENOMIC DNA]</scope>
    <source>
        <strain evidence="9">zzj9</strain>
    </source>
</reference>
<dbReference type="PANTHER" id="PTHR30349">
    <property type="entry name" value="PHAGE INTEGRASE-RELATED"/>
    <property type="match status" value="1"/>
</dbReference>
<evidence type="ECO:0000259" key="7">
    <source>
        <dbReference type="PROSITE" id="PS51900"/>
    </source>
</evidence>
<dbReference type="InterPro" id="IPR025269">
    <property type="entry name" value="SAM-like_dom"/>
</dbReference>
<evidence type="ECO:0000259" key="6">
    <source>
        <dbReference type="PROSITE" id="PS51898"/>
    </source>
</evidence>
<dbReference type="PANTHER" id="PTHR30349:SF64">
    <property type="entry name" value="PROPHAGE INTEGRASE INTD-RELATED"/>
    <property type="match status" value="1"/>
</dbReference>
<dbReference type="CDD" id="cd01185">
    <property type="entry name" value="INTN1_C_like"/>
    <property type="match status" value="1"/>
</dbReference>
<feature type="domain" description="Core-binding (CB)" evidence="7">
    <location>
        <begin position="135"/>
        <end position="222"/>
    </location>
</feature>
<proteinExistence type="inferred from homology"/>
<dbReference type="PROSITE" id="PS51900">
    <property type="entry name" value="CB"/>
    <property type="match status" value="1"/>
</dbReference>
<dbReference type="Pfam" id="PF00589">
    <property type="entry name" value="Phage_integrase"/>
    <property type="match status" value="1"/>
</dbReference>
<protein>
    <submittedName>
        <fullName evidence="8">Site-specific integrase</fullName>
    </submittedName>
</protein>
<evidence type="ECO:0000256" key="3">
    <source>
        <dbReference type="ARBA" id="ARBA00023125"/>
    </source>
</evidence>
<dbReference type="SUPFAM" id="SSF56349">
    <property type="entry name" value="DNA breaking-rejoining enzymes"/>
    <property type="match status" value="1"/>
</dbReference>
<dbReference type="InterPro" id="IPR010998">
    <property type="entry name" value="Integrase_recombinase_N"/>
</dbReference>
<keyword evidence="4" id="KW-0233">DNA recombination</keyword>
<dbReference type="Gene3D" id="1.10.150.130">
    <property type="match status" value="1"/>
</dbReference>
<evidence type="ECO:0000256" key="5">
    <source>
        <dbReference type="PROSITE-ProRule" id="PRU01248"/>
    </source>
</evidence>
<evidence type="ECO:0000256" key="1">
    <source>
        <dbReference type="ARBA" id="ARBA00008857"/>
    </source>
</evidence>
<dbReference type="InterPro" id="IPR013762">
    <property type="entry name" value="Integrase-like_cat_sf"/>
</dbReference>
<keyword evidence="3 5" id="KW-0238">DNA-binding</keyword>
<dbReference type="GO" id="GO:0003677">
    <property type="term" value="F:DNA binding"/>
    <property type="evidence" value="ECO:0007669"/>
    <property type="project" value="UniProtKB-UniRule"/>
</dbReference>
<keyword evidence="9" id="KW-1185">Reference proteome</keyword>
<sequence length="450" mass="52721">MAIFGRFDSYQLAMNINLFLRSPNGDKPTPIYIDIRYANNKLRLVYPTNEKIEPEFWDKENQRPARRGKYKNQPEFATRLHNAVDSVKEILRRYLNDNDQQPPTIEDLRRLLNLEFKREAVVEVKPLDLFGFMEAYMEESIRRINEKTGHTISKTTLSGYKSSVKKLREFTVAVRKYRNLNFDDITLEFYADFTDWLNAQGYAKNSVGKHIKTLKLFLSEATERGLNKNLTFKSRRFIKPREDTDAPYLTEVEISRLFHLNIPYNPRLERVRDLMIVGCWTGLRFQDFTQIRPQDFGEDADGKYIQIETRKTGETVVIPVHPMVEAIRKRYEGKTPNGLPKALSNQKMNNYLKELGRLAHIDEMVSITRTEGGKRITRTNPKHELLSTHAARRSFATNQYLAGIPAYDIMRITGHRTEKVFFNYIKMRPREAANKIRKIWQQNAAMQKVG</sequence>
<gene>
    <name evidence="8" type="ORF">DUE52_25255</name>
</gene>
<evidence type="ECO:0000256" key="2">
    <source>
        <dbReference type="ARBA" id="ARBA00022908"/>
    </source>
</evidence>
<evidence type="ECO:0000256" key="4">
    <source>
        <dbReference type="ARBA" id="ARBA00023172"/>
    </source>
</evidence>
<dbReference type="GO" id="GO:0015074">
    <property type="term" value="P:DNA integration"/>
    <property type="evidence" value="ECO:0007669"/>
    <property type="project" value="UniProtKB-KW"/>
</dbReference>
<dbReference type="InterPro" id="IPR002104">
    <property type="entry name" value="Integrase_catalytic"/>
</dbReference>
<evidence type="ECO:0000313" key="9">
    <source>
        <dbReference type="Proteomes" id="UP000253383"/>
    </source>
</evidence>
<dbReference type="EMBL" id="QOWE01000024">
    <property type="protein sequence ID" value="RCR66858.1"/>
    <property type="molecule type" value="Genomic_DNA"/>
</dbReference>
<name>A0A368JGR3_9BACT</name>
<dbReference type="InterPro" id="IPR050090">
    <property type="entry name" value="Tyrosine_recombinase_XerCD"/>
</dbReference>
<accession>A0A368JGR3</accession>
<dbReference type="InterPro" id="IPR035386">
    <property type="entry name" value="Arm-DNA-bind_5"/>
</dbReference>
<dbReference type="Pfam" id="PF17293">
    <property type="entry name" value="Arm-DNA-bind_5"/>
    <property type="match status" value="1"/>
</dbReference>
<comment type="caution">
    <text evidence="8">The sequence shown here is derived from an EMBL/GenBank/DDBJ whole genome shotgun (WGS) entry which is preliminary data.</text>
</comment>
<dbReference type="OrthoDB" id="1493636at2"/>
<organism evidence="8 9">
    <name type="scientific">Larkinella punicea</name>
    <dbReference type="NCBI Taxonomy" id="2315727"/>
    <lineage>
        <taxon>Bacteria</taxon>
        <taxon>Pseudomonadati</taxon>
        <taxon>Bacteroidota</taxon>
        <taxon>Cytophagia</taxon>
        <taxon>Cytophagales</taxon>
        <taxon>Spirosomataceae</taxon>
        <taxon>Larkinella</taxon>
    </lineage>
</organism>
<evidence type="ECO:0000313" key="8">
    <source>
        <dbReference type="EMBL" id="RCR66858.1"/>
    </source>
</evidence>
<dbReference type="PROSITE" id="PS51898">
    <property type="entry name" value="TYR_RECOMBINASE"/>
    <property type="match status" value="1"/>
</dbReference>
<dbReference type="Pfam" id="PF13102">
    <property type="entry name" value="Phage_int_SAM_5"/>
    <property type="match status" value="1"/>
</dbReference>
<dbReference type="InterPro" id="IPR011010">
    <property type="entry name" value="DNA_brk_join_enz"/>
</dbReference>
<dbReference type="GO" id="GO:0006310">
    <property type="term" value="P:DNA recombination"/>
    <property type="evidence" value="ECO:0007669"/>
    <property type="project" value="UniProtKB-KW"/>
</dbReference>
<dbReference type="Proteomes" id="UP000253383">
    <property type="component" value="Unassembled WGS sequence"/>
</dbReference>
<dbReference type="InterPro" id="IPR044068">
    <property type="entry name" value="CB"/>
</dbReference>
<dbReference type="Gene3D" id="1.10.443.10">
    <property type="entry name" value="Intergrase catalytic core"/>
    <property type="match status" value="1"/>
</dbReference>
<dbReference type="AlphaFoldDB" id="A0A368JGR3"/>
<comment type="similarity">
    <text evidence="1">Belongs to the 'phage' integrase family.</text>
</comment>